<sequence length="149" mass="17606">MPMQLLTYGSGDSWCPFLKKWLDSPENKRYWIDFQSCIEATAHGLIKEEELIGKRSEAVWMAEQLRKIKYQPRKEIAKCCITLYTRESFLYKILNKTLRNLDYSKLNTLGPFCYLLRDYSRTCQEFVGCVYRGAQLDLKMIDMYKAGLK</sequence>
<organism evidence="1 3">
    <name type="scientific">Didymodactylos carnosus</name>
    <dbReference type="NCBI Taxonomy" id="1234261"/>
    <lineage>
        <taxon>Eukaryota</taxon>
        <taxon>Metazoa</taxon>
        <taxon>Spiralia</taxon>
        <taxon>Gnathifera</taxon>
        <taxon>Rotifera</taxon>
        <taxon>Eurotatoria</taxon>
        <taxon>Bdelloidea</taxon>
        <taxon>Philodinida</taxon>
        <taxon>Philodinidae</taxon>
        <taxon>Didymodactylos</taxon>
    </lineage>
</organism>
<proteinExistence type="predicted"/>
<comment type="caution">
    <text evidence="1">The sequence shown here is derived from an EMBL/GenBank/DDBJ whole genome shotgun (WGS) entry which is preliminary data.</text>
</comment>
<reference evidence="1" key="1">
    <citation type="submission" date="2021-02" db="EMBL/GenBank/DDBJ databases">
        <authorList>
            <person name="Nowell W R."/>
        </authorList>
    </citation>
    <scope>NUCLEOTIDE SEQUENCE</scope>
</reference>
<protein>
    <submittedName>
        <fullName evidence="1">Uncharacterized protein</fullName>
    </submittedName>
</protein>
<accession>A0A814YL91</accession>
<keyword evidence="3" id="KW-1185">Reference proteome</keyword>
<evidence type="ECO:0000313" key="1">
    <source>
        <dbReference type="EMBL" id="CAF1230166.1"/>
    </source>
</evidence>
<dbReference type="EMBL" id="CAJOBC010009640">
    <property type="protein sequence ID" value="CAF3992887.1"/>
    <property type="molecule type" value="Genomic_DNA"/>
</dbReference>
<name>A0A814YL91_9BILA</name>
<dbReference type="Proteomes" id="UP000681722">
    <property type="component" value="Unassembled WGS sequence"/>
</dbReference>
<gene>
    <name evidence="1" type="ORF">GPM918_LOCUS25132</name>
    <name evidence="2" type="ORF">SRO942_LOCUS25138</name>
</gene>
<evidence type="ECO:0000313" key="2">
    <source>
        <dbReference type="EMBL" id="CAF3992887.1"/>
    </source>
</evidence>
<dbReference type="EMBL" id="CAJNOQ010009635">
    <property type="protein sequence ID" value="CAF1230166.1"/>
    <property type="molecule type" value="Genomic_DNA"/>
</dbReference>
<evidence type="ECO:0000313" key="3">
    <source>
        <dbReference type="Proteomes" id="UP000663829"/>
    </source>
</evidence>
<dbReference type="AlphaFoldDB" id="A0A814YL91"/>
<dbReference type="Proteomes" id="UP000663829">
    <property type="component" value="Unassembled WGS sequence"/>
</dbReference>